<name>A0AB39QAG6_9ACTN</name>
<feature type="region of interest" description="Disordered" evidence="1">
    <location>
        <begin position="306"/>
        <end position="336"/>
    </location>
</feature>
<dbReference type="PROSITE" id="PS51257">
    <property type="entry name" value="PROKAR_LIPOPROTEIN"/>
    <property type="match status" value="1"/>
</dbReference>
<organism evidence="3">
    <name type="scientific">Streptomyces sp. R28</name>
    <dbReference type="NCBI Taxonomy" id="3238628"/>
    <lineage>
        <taxon>Bacteria</taxon>
        <taxon>Bacillati</taxon>
        <taxon>Actinomycetota</taxon>
        <taxon>Actinomycetes</taxon>
        <taxon>Kitasatosporales</taxon>
        <taxon>Streptomycetaceae</taxon>
        <taxon>Streptomyces</taxon>
    </lineage>
</organism>
<dbReference type="EMBL" id="CP163439">
    <property type="protein sequence ID" value="XDQ39512.1"/>
    <property type="molecule type" value="Genomic_DNA"/>
</dbReference>
<dbReference type="PANTHER" id="PTHR48174">
    <property type="entry name" value="DUF946 FAMILY PROTEIN"/>
    <property type="match status" value="1"/>
</dbReference>
<dbReference type="RefSeq" id="WP_369174235.1">
    <property type="nucleotide sequence ID" value="NZ_CP163439.1"/>
</dbReference>
<evidence type="ECO:0000256" key="1">
    <source>
        <dbReference type="SAM" id="MobiDB-lite"/>
    </source>
</evidence>
<evidence type="ECO:0000313" key="3">
    <source>
        <dbReference type="EMBL" id="XDQ39512.1"/>
    </source>
</evidence>
<proteinExistence type="predicted"/>
<feature type="signal peptide" evidence="2">
    <location>
        <begin position="1"/>
        <end position="20"/>
    </location>
</feature>
<reference evidence="3" key="1">
    <citation type="submission" date="2024-07" db="EMBL/GenBank/DDBJ databases">
        <authorList>
            <person name="Yu S.T."/>
        </authorList>
    </citation>
    <scope>NUCLEOTIDE SEQUENCE</scope>
    <source>
        <strain evidence="3">R28</strain>
    </source>
</reference>
<keyword evidence="2" id="KW-0732">Signal</keyword>
<dbReference type="PANTHER" id="PTHR48174:SF5">
    <property type="entry name" value="VACUOLAR PROTEIN SORTING-ASSOCIATED PROTEIN 62"/>
    <property type="match status" value="1"/>
</dbReference>
<gene>
    <name evidence="3" type="ORF">AB5J49_42595</name>
</gene>
<dbReference type="AlphaFoldDB" id="A0AB39QAG6"/>
<accession>A0AB39QAG6</accession>
<protein>
    <submittedName>
        <fullName evidence="3">Uncharacterized protein</fullName>
    </submittedName>
</protein>
<feature type="chain" id="PRO_5044325189" evidence="2">
    <location>
        <begin position="21"/>
        <end position="448"/>
    </location>
</feature>
<sequence>MRVRVRAMVGVAVSASVALVACGPEKPKEYTGADPSQASAAEAARFAPLVRLAKNESLMPMDATRFTERSVLRFDHDGFCRDEEPVADPVDPLLLGKRTQNPYTHRRLELGKPSSKPVGCPGHGEQQLPTTEAGAGFYLDPPTALHKGEGTGAPVYWEHHKHKTDPTRTAYVYWFFYAYNNMPAVNKHEGDWERVAVQLRDGKPEAVTFAKHGKSQCSVKWSDLDPRGGHPTVYSARGSHASYPTAGYHRVDVAFDRTSKDGVEWQTWNNVRPVDREPWWGYAGWWGPQLHVKGFNGPMGPHPQRQLPGVFTDEPCGGADKPPADPSGEQPAPKTKEGAIQRYEQYLHALGREDIDTVCEVAGPAAKKAQDEGFGPCTSTYSVVFQMISPAQKKALRTATVDPQRVVVRTPEKIEMPVEAVRSSATFTESDLGSYTLEYLKDGWYITD</sequence>
<evidence type="ECO:0000256" key="2">
    <source>
        <dbReference type="SAM" id="SignalP"/>
    </source>
</evidence>
<feature type="region of interest" description="Disordered" evidence="1">
    <location>
        <begin position="108"/>
        <end position="127"/>
    </location>
</feature>